<sequence length="104" mass="11193">MSTQRLNAELKENLKDTVTKGYHQPGQEGVSSAVDKLQQEFHCCGSNSSGLAGQVGGSCITKLETLVQEHLRISAAMGLGIACVQVFGVLFTSCQYKSLKLERC</sequence>
<evidence type="ECO:0000256" key="1">
    <source>
        <dbReference type="ARBA" id="ARBA00004141"/>
    </source>
</evidence>
<dbReference type="InterPro" id="IPR008952">
    <property type="entry name" value="Tetraspanin_EC2_sf"/>
</dbReference>
<evidence type="ECO:0000313" key="6">
    <source>
        <dbReference type="Proteomes" id="UP000664991"/>
    </source>
</evidence>
<keyword evidence="3" id="KW-1133">Transmembrane helix</keyword>
<dbReference type="Proteomes" id="UP000664991">
    <property type="component" value="Unassembled WGS sequence"/>
</dbReference>
<comment type="subcellular location">
    <subcellularLocation>
        <location evidence="1">Membrane</location>
        <topology evidence="1">Multi-pass membrane protein</topology>
    </subcellularLocation>
</comment>
<proteinExistence type="predicted"/>
<accession>A0A835ZQG8</accession>
<organism evidence="5 6">
    <name type="scientific">Ovis aries</name>
    <name type="common">Sheep</name>
    <dbReference type="NCBI Taxonomy" id="9940"/>
    <lineage>
        <taxon>Eukaryota</taxon>
        <taxon>Metazoa</taxon>
        <taxon>Chordata</taxon>
        <taxon>Craniata</taxon>
        <taxon>Vertebrata</taxon>
        <taxon>Euteleostomi</taxon>
        <taxon>Mammalia</taxon>
        <taxon>Eutheria</taxon>
        <taxon>Laurasiatheria</taxon>
        <taxon>Artiodactyla</taxon>
        <taxon>Ruminantia</taxon>
        <taxon>Pecora</taxon>
        <taxon>Bovidae</taxon>
        <taxon>Caprinae</taxon>
        <taxon>Ovis</taxon>
    </lineage>
</organism>
<dbReference type="Pfam" id="PF00335">
    <property type="entry name" value="Tetraspanin"/>
    <property type="match status" value="1"/>
</dbReference>
<evidence type="ECO:0000256" key="3">
    <source>
        <dbReference type="ARBA" id="ARBA00022989"/>
    </source>
</evidence>
<comment type="caution">
    <text evidence="5">The sequence shown here is derived from an EMBL/GenBank/DDBJ whole genome shotgun (WGS) entry which is preliminary data.</text>
</comment>
<evidence type="ECO:0000256" key="4">
    <source>
        <dbReference type="ARBA" id="ARBA00023136"/>
    </source>
</evidence>
<evidence type="ECO:0000256" key="2">
    <source>
        <dbReference type="ARBA" id="ARBA00022692"/>
    </source>
</evidence>
<keyword evidence="2" id="KW-0812">Transmembrane</keyword>
<name>A0A835ZQG8_SHEEP</name>
<protein>
    <submittedName>
        <fullName evidence="5">Uncharacterized protein</fullName>
    </submittedName>
</protein>
<reference evidence="5 6" key="1">
    <citation type="submission" date="2020-12" db="EMBL/GenBank/DDBJ databases">
        <title>De novo assembly of Tibetan sheep genome.</title>
        <authorList>
            <person name="Li X."/>
        </authorList>
    </citation>
    <scope>NUCLEOTIDE SEQUENCE [LARGE SCALE GENOMIC DNA]</scope>
    <source>
        <tissue evidence="5">Heart</tissue>
    </source>
</reference>
<dbReference type="Gene3D" id="1.10.1450.10">
    <property type="entry name" value="Tetraspanin"/>
    <property type="match status" value="1"/>
</dbReference>
<evidence type="ECO:0000313" key="5">
    <source>
        <dbReference type="EMBL" id="KAG5199050.1"/>
    </source>
</evidence>
<dbReference type="InterPro" id="IPR018499">
    <property type="entry name" value="Tetraspanin/Peripherin"/>
</dbReference>
<keyword evidence="4" id="KW-0472">Membrane</keyword>
<dbReference type="AlphaFoldDB" id="A0A835ZQG8"/>
<gene>
    <name evidence="5" type="ORF">JEQ12_006750</name>
</gene>
<dbReference type="EMBL" id="JAEMGP010000016">
    <property type="protein sequence ID" value="KAG5199050.1"/>
    <property type="molecule type" value="Genomic_DNA"/>
</dbReference>
<dbReference type="GO" id="GO:0016020">
    <property type="term" value="C:membrane"/>
    <property type="evidence" value="ECO:0007669"/>
    <property type="project" value="UniProtKB-SubCell"/>
</dbReference>
<dbReference type="SUPFAM" id="SSF48652">
    <property type="entry name" value="Tetraspanin"/>
    <property type="match status" value="1"/>
</dbReference>